<evidence type="ECO:0000256" key="7">
    <source>
        <dbReference type="ARBA" id="ARBA00023130"/>
    </source>
</evidence>
<organism evidence="17 18">
    <name type="scientific">Prolemur simus</name>
    <name type="common">Greater bamboo lemur</name>
    <name type="synonym">Hapalemur simus</name>
    <dbReference type="NCBI Taxonomy" id="1328070"/>
    <lineage>
        <taxon>Eukaryota</taxon>
        <taxon>Metazoa</taxon>
        <taxon>Chordata</taxon>
        <taxon>Craniata</taxon>
        <taxon>Vertebrata</taxon>
        <taxon>Euteleostomi</taxon>
        <taxon>Mammalia</taxon>
        <taxon>Eutheria</taxon>
        <taxon>Euarchontoglires</taxon>
        <taxon>Primates</taxon>
        <taxon>Strepsirrhini</taxon>
        <taxon>Lemuriformes</taxon>
        <taxon>Lemuridae</taxon>
        <taxon>Prolemur</taxon>
    </lineage>
</organism>
<feature type="domain" description="Immunoglobulin" evidence="16">
    <location>
        <begin position="20"/>
        <end position="121"/>
    </location>
</feature>
<evidence type="ECO:0000256" key="3">
    <source>
        <dbReference type="ARBA" id="ARBA00022692"/>
    </source>
</evidence>
<dbReference type="FunFam" id="2.60.40.10:FF:001083">
    <property type="entry name" value="T cell receptor gamma constant 2"/>
    <property type="match status" value="1"/>
</dbReference>
<dbReference type="InterPro" id="IPR003597">
    <property type="entry name" value="Ig_C1-set"/>
</dbReference>
<dbReference type="InterPro" id="IPR013783">
    <property type="entry name" value="Ig-like_fold"/>
</dbReference>
<dbReference type="GeneTree" id="ENSGT00940000153143"/>
<accession>A0A8C9DF50</accession>
<evidence type="ECO:0000259" key="16">
    <source>
        <dbReference type="SMART" id="SM00409"/>
    </source>
</evidence>
<keyword evidence="2" id="KW-1003">Cell membrane</keyword>
<dbReference type="FunFam" id="2.60.40.10:FF:001866">
    <property type="entry name" value="T cell receptor gamma variable 3"/>
    <property type="match status" value="1"/>
</dbReference>
<dbReference type="Ensembl" id="ENSPSMT00000006053.1">
    <property type="protein sequence ID" value="ENSPSMP00000005046.1"/>
    <property type="gene ID" value="ENSPSMG00000003926.1"/>
</dbReference>
<evidence type="ECO:0000256" key="11">
    <source>
        <dbReference type="ARBA" id="ARBA00023319"/>
    </source>
</evidence>
<keyword evidence="10" id="KW-0675">Receptor</keyword>
<dbReference type="Gene3D" id="2.60.40.10">
    <property type="entry name" value="Immunoglobulins"/>
    <property type="match status" value="2"/>
</dbReference>
<feature type="transmembrane region" description="Helical" evidence="14">
    <location>
        <begin position="285"/>
        <end position="307"/>
    </location>
</feature>
<dbReference type="PANTHER" id="PTHR19256">
    <property type="entry name" value="T-CELL RECEPTOR GAMMA CHAIN"/>
    <property type="match status" value="1"/>
</dbReference>
<dbReference type="Pfam" id="PF07686">
    <property type="entry name" value="V-set"/>
    <property type="match status" value="1"/>
</dbReference>
<evidence type="ECO:0000256" key="2">
    <source>
        <dbReference type="ARBA" id="ARBA00022475"/>
    </source>
</evidence>
<keyword evidence="3 14" id="KW-0812">Transmembrane</keyword>
<evidence type="ECO:0000259" key="15">
    <source>
        <dbReference type="SMART" id="SM00407"/>
    </source>
</evidence>
<feature type="domain" description="Immunoglobulin C1-set" evidence="15">
    <location>
        <begin position="148"/>
        <end position="222"/>
    </location>
</feature>
<comment type="subunit">
    <text evidence="12">Gamma-delta TR is a heterodimer composed of a gamma and delta chain; disulfide-linked. The gamma-delta TR is associated with the transmembrane signaling CD3 coreceptor proteins following the stoichiometry: a single gamma-delta TR heterodimer associates with one CD3D-CD3E heterodimer, one CD3G-CD3E heterodimer and one CD247 homodimer forming a stable octameric structure. Upon activation, gamma-delta TR complex associates with FCER1G to initiate intracellular signaling.</text>
</comment>
<dbReference type="SMART" id="SM00407">
    <property type="entry name" value="IGc1"/>
    <property type="match status" value="1"/>
</dbReference>
<dbReference type="Proteomes" id="UP000694414">
    <property type="component" value="Unplaced"/>
</dbReference>
<evidence type="ECO:0000256" key="1">
    <source>
        <dbReference type="ARBA" id="ARBA00004236"/>
    </source>
</evidence>
<dbReference type="GO" id="GO:0042101">
    <property type="term" value="C:T cell receptor complex"/>
    <property type="evidence" value="ECO:0007669"/>
    <property type="project" value="UniProtKB-KW"/>
</dbReference>
<evidence type="ECO:0008006" key="19">
    <source>
        <dbReference type="Google" id="ProtNLM"/>
    </source>
</evidence>
<sequence>LLLAFLPPASQISANPEGRMMSITRKTGLPVIITCDIQQNTNKYIHWYLFQEGKAPRRLLYYDLFNSRVMVESEISPEKYHAYASTWRSSTFILQNLEESDSGVYYFATWIFGSGTKLIITDKNPDGDLSPKPTVFLPSIAETNLHKAGTHVCLLENFFPDVIKVYWKEKNGNKILESQQGDTMKTNDTSDTYMKLSWLTVPETSLDKEHLCVVKHESNRGGADQEILFPPVKKVCIFDDSTCVGNKNNYTFFRNVQATCQKNNELIQWLLLDALWLQFTNTSAYYTYLLLFLKSMVYFGISAFCLVRRTAACCSGKRC</sequence>
<dbReference type="InterPro" id="IPR003599">
    <property type="entry name" value="Ig_sub"/>
</dbReference>
<dbReference type="InterPro" id="IPR051117">
    <property type="entry name" value="TRG_var/const_region"/>
</dbReference>
<keyword evidence="7" id="KW-1064">Adaptive immunity</keyword>
<dbReference type="SMART" id="SM00409">
    <property type="entry name" value="IG"/>
    <property type="match status" value="1"/>
</dbReference>
<evidence type="ECO:0000256" key="12">
    <source>
        <dbReference type="ARBA" id="ARBA00038578"/>
    </source>
</evidence>
<keyword evidence="8 14" id="KW-0472">Membrane</keyword>
<keyword evidence="11" id="KW-0393">Immunoglobulin domain</keyword>
<dbReference type="InterPro" id="IPR036179">
    <property type="entry name" value="Ig-like_dom_sf"/>
</dbReference>
<keyword evidence="4" id="KW-0732">Signal</keyword>
<keyword evidence="18" id="KW-1185">Reference proteome</keyword>
<evidence type="ECO:0000256" key="10">
    <source>
        <dbReference type="ARBA" id="ARBA00023170"/>
    </source>
</evidence>
<evidence type="ECO:0000256" key="6">
    <source>
        <dbReference type="ARBA" id="ARBA00022989"/>
    </source>
</evidence>
<evidence type="ECO:0000256" key="13">
    <source>
        <dbReference type="ARBA" id="ARBA00043266"/>
    </source>
</evidence>
<evidence type="ECO:0000313" key="17">
    <source>
        <dbReference type="Ensembl" id="ENSPSMP00000005046.1"/>
    </source>
</evidence>
<evidence type="ECO:0000256" key="8">
    <source>
        <dbReference type="ARBA" id="ARBA00023136"/>
    </source>
</evidence>
<dbReference type="GO" id="GO:0002250">
    <property type="term" value="P:adaptive immune response"/>
    <property type="evidence" value="ECO:0007669"/>
    <property type="project" value="UniProtKB-KW"/>
</dbReference>
<dbReference type="Pfam" id="PF07654">
    <property type="entry name" value="C1-set"/>
    <property type="match status" value="1"/>
</dbReference>
<evidence type="ECO:0000256" key="14">
    <source>
        <dbReference type="SAM" id="Phobius"/>
    </source>
</evidence>
<keyword evidence="5" id="KW-0391">Immunity</keyword>
<reference evidence="17" key="1">
    <citation type="submission" date="2025-08" db="UniProtKB">
        <authorList>
            <consortium name="Ensembl"/>
        </authorList>
    </citation>
    <scope>IDENTIFICATION</scope>
</reference>
<dbReference type="InterPro" id="IPR013106">
    <property type="entry name" value="Ig_V-set"/>
</dbReference>
<proteinExistence type="predicted"/>
<protein>
    <recommendedName>
        <fullName evidence="19">Ig-like domain-containing protein</fullName>
    </recommendedName>
</protein>
<dbReference type="AlphaFoldDB" id="A0A8C9DF50"/>
<evidence type="ECO:0000313" key="18">
    <source>
        <dbReference type="Proteomes" id="UP000694414"/>
    </source>
</evidence>
<evidence type="ECO:0000256" key="4">
    <source>
        <dbReference type="ARBA" id="ARBA00022729"/>
    </source>
</evidence>
<name>A0A8C9DF50_PROSS</name>
<keyword evidence="6 14" id="KW-1133">Transmembrane helix</keyword>
<evidence type="ECO:0000256" key="9">
    <source>
        <dbReference type="ARBA" id="ARBA00023157"/>
    </source>
</evidence>
<keyword evidence="13" id="KW-1279">T cell receptor</keyword>
<keyword evidence="9" id="KW-1015">Disulfide bond</keyword>
<reference evidence="17" key="2">
    <citation type="submission" date="2025-09" db="UniProtKB">
        <authorList>
            <consortium name="Ensembl"/>
        </authorList>
    </citation>
    <scope>IDENTIFICATION</scope>
</reference>
<dbReference type="PANTHER" id="PTHR19256:SF65">
    <property type="entry name" value="T CELL RECEPTOR GAMMA CONSTANT 1-RELATED"/>
    <property type="match status" value="1"/>
</dbReference>
<evidence type="ECO:0000256" key="5">
    <source>
        <dbReference type="ARBA" id="ARBA00022859"/>
    </source>
</evidence>
<dbReference type="SUPFAM" id="SSF48726">
    <property type="entry name" value="Immunoglobulin"/>
    <property type="match status" value="2"/>
</dbReference>
<comment type="subcellular location">
    <subcellularLocation>
        <location evidence="1">Cell membrane</location>
    </subcellularLocation>
</comment>